<dbReference type="OrthoDB" id="9802320at2"/>
<organism evidence="2 3">
    <name type="scientific">Apibacter muscae</name>
    <dbReference type="NCBI Taxonomy" id="2509004"/>
    <lineage>
        <taxon>Bacteria</taxon>
        <taxon>Pseudomonadati</taxon>
        <taxon>Bacteroidota</taxon>
        <taxon>Flavobacteriia</taxon>
        <taxon>Flavobacteriales</taxon>
        <taxon>Weeksellaceae</taxon>
        <taxon>Apibacter</taxon>
    </lineage>
</organism>
<evidence type="ECO:0000259" key="1">
    <source>
        <dbReference type="Pfam" id="PF19838"/>
    </source>
</evidence>
<reference evidence="2 3" key="1">
    <citation type="submission" date="2019-02" db="EMBL/GenBank/DDBJ databases">
        <title>Apibacter muscae sp. nov.: a novel member of the house fly microbiota.</title>
        <authorList>
            <person name="Park R."/>
        </authorList>
    </citation>
    <scope>NUCLEOTIDE SEQUENCE [LARGE SCALE GENOMIC DNA]</scope>
    <source>
        <strain evidence="2 3">AL1</strain>
    </source>
</reference>
<feature type="domain" description="LPS-assembly protein LptD central" evidence="1">
    <location>
        <begin position="206"/>
        <end position="677"/>
    </location>
</feature>
<comment type="caution">
    <text evidence="2">The sequence shown here is derived from an EMBL/GenBank/DDBJ whole genome shotgun (WGS) entry which is preliminary data.</text>
</comment>
<dbReference type="RefSeq" id="WP_146293266.1">
    <property type="nucleotide sequence ID" value="NZ_SELH01000025.1"/>
</dbReference>
<evidence type="ECO:0000313" key="2">
    <source>
        <dbReference type="EMBL" id="TWP26751.1"/>
    </source>
</evidence>
<name>A0A563D9Z6_9FLAO</name>
<accession>A0A563D9Z6</accession>
<proteinExistence type="predicted"/>
<keyword evidence="3" id="KW-1185">Reference proteome</keyword>
<dbReference type="EMBL" id="SELH01000025">
    <property type="protein sequence ID" value="TWP26751.1"/>
    <property type="molecule type" value="Genomic_DNA"/>
</dbReference>
<gene>
    <name evidence="2" type="ORF">ETU09_09320</name>
</gene>
<sequence length="859" mass="98259">MNSKSKYNILCLLFLIFNILLAQEGRKQVIDSITPPTDTLVRVNKESLQDIVDTQGDEIRNIFSKNTTYLIHNAKVKYEDMIIEGDYIVMDWNSGDIFARGKVDSLGKIIENITFTQGGKKFEYTEAVFNMNTKQGTAFNVRTEEEEMVIIAEKAKRMNDSEYYMRRGLMTPDEYFKAKKDSLADVEFHTNKLKLINKPQGGKDLIAGPTTMYIEQIPTPFILPFLYLPASGKKRSAGILIGSFGERQNKGFYLERWGFYVPIGEYLDLETRFGVYTKGSWMIDNKLRYNKRYRYNGNLEYIYEKNISGTKGLSDYSESNNYRFIWNHIQDPKANPNLSFNSTVNFLSQNYYNNSIYNYNAINGNVTNNQTSSSISLVKRFNNNPFTISLNASASQNISTGLVSMVLPNLSVTMPQIYPFKPKNGAKRTIFHNLYLDYKMNLQNSITTTTEDMFSSKMFDNSNNGMSNSSSFGTTSTIFNYFQFGINGNYKEVWTTKTIRKDFDPTTKTVVSNDKNDFSAYRTFGGALSLTTTLYGIAQFKKGALIQAVRHMMTPTISYQYAPDFSTDTWGYYGSYTNEEGKKIKYSYYEGNVMGSPSNFENSSLNLSIANNLEMKVRSEKEDNGVKKIKIFETFNVNTSYNFAADSLKLNPINITASTPLFNSRMKINYAMRINPYKIQFDSPTSTVGYAVDKFNFSVASFTMGLNLGLDSSIFGGEKASDKYKRRGTIRYENYYFDNEGYAHFDIPWRLDIGFNYTSTKEFNRVSNVSATVNLNGEISPAPYWKLTASTNYDLESKEFGFTRLGFSRDLRSFNINFNWVPISAGFNKTWNFYIGLKAAILKDALKYEAKNFNDQTNF</sequence>
<evidence type="ECO:0000313" key="3">
    <source>
        <dbReference type="Proteomes" id="UP000319499"/>
    </source>
</evidence>
<protein>
    <submittedName>
        <fullName evidence="2">LPS-assembly protein LptD</fullName>
    </submittedName>
</protein>
<dbReference type="AlphaFoldDB" id="A0A563D9Z6"/>
<dbReference type="InterPro" id="IPR045659">
    <property type="entry name" value="LptD_2"/>
</dbReference>
<dbReference type="Proteomes" id="UP000319499">
    <property type="component" value="Unassembled WGS sequence"/>
</dbReference>
<dbReference type="Pfam" id="PF19838">
    <property type="entry name" value="LptD_2"/>
    <property type="match status" value="1"/>
</dbReference>